<dbReference type="RefSeq" id="WP_103423842.1">
    <property type="nucleotide sequence ID" value="NZ_CP026309.1"/>
</dbReference>
<dbReference type="PANTHER" id="PTHR11895:SF7">
    <property type="entry name" value="GLUTAMYL-TRNA(GLN) AMIDOTRANSFERASE SUBUNIT A, MITOCHONDRIAL"/>
    <property type="match status" value="1"/>
</dbReference>
<dbReference type="InterPro" id="IPR023631">
    <property type="entry name" value="Amidase_dom"/>
</dbReference>
<dbReference type="InterPro" id="IPR000120">
    <property type="entry name" value="Amidase"/>
</dbReference>
<dbReference type="GO" id="GO:0003824">
    <property type="term" value="F:catalytic activity"/>
    <property type="evidence" value="ECO:0007669"/>
    <property type="project" value="InterPro"/>
</dbReference>
<dbReference type="KEGG" id="srub:C2R22_00550"/>
<reference evidence="2 3" key="1">
    <citation type="submission" date="2018-01" db="EMBL/GenBank/DDBJ databases">
        <title>Complete genome sequence of Salinigranum rubrum GX10T, an extremely halophilic archaeon isolated from a marine solar saltern.</title>
        <authorList>
            <person name="Han S."/>
        </authorList>
    </citation>
    <scope>NUCLEOTIDE SEQUENCE [LARGE SCALE GENOMIC DNA]</scope>
    <source>
        <strain evidence="2 3">GX10</strain>
    </source>
</reference>
<evidence type="ECO:0000259" key="1">
    <source>
        <dbReference type="Pfam" id="PF01425"/>
    </source>
</evidence>
<sequence>MADTFAYTSAAVLASRIRRGDLSPVDVVDACLERIDARNEDINAFVTVLGDDARERAEEAEAAVRRGEELGPLHGVPIAVKDLFDFKAGVRNTMGSVPFAEFVPEESATYVRRLEEAGAIVLGKTNTPEMGHKGTTDNRLFGPTSTPFDLDRNAGGSSGGSAAAVADGLVPIAQGSDGGGSVRIPAAWSGVYGFKATYGRVAQAIRPDAFLSHTPTIHAGPLTRTVEDAALMLDVMTGPDPRDPLSVPEEPHDFQGAVRRGIEGLEVAYSPDFDIFPVDDRVRAVVDDAVTAFETAGATVDEVSLGLTHDQLELADLWIREIGMLYHSAVEGFKDEGLDLLGDHRDDLTPEFADLLEETRDQSVIDYKRDEHLRTEVYDAVQDVFTVEGYDLLVTPTLAVPPVENDDGGTGQTVGPSEINGEPVDPLIGWCLTYPINFTGHPAASIPAGFTDGLPVGMQLVGDRFDDETVFAASGAFERVRPWHDAYPPR</sequence>
<evidence type="ECO:0000313" key="2">
    <source>
        <dbReference type="EMBL" id="AUV80334.1"/>
    </source>
</evidence>
<evidence type="ECO:0000313" key="3">
    <source>
        <dbReference type="Proteomes" id="UP000236584"/>
    </source>
</evidence>
<dbReference type="GeneID" id="35590533"/>
<dbReference type="InterPro" id="IPR036928">
    <property type="entry name" value="AS_sf"/>
</dbReference>
<name>A0A2I8VEN1_9EURY</name>
<dbReference type="Gene3D" id="3.90.1300.10">
    <property type="entry name" value="Amidase signature (AS) domain"/>
    <property type="match status" value="1"/>
</dbReference>
<feature type="domain" description="Amidase" evidence="1">
    <location>
        <begin position="26"/>
        <end position="470"/>
    </location>
</feature>
<dbReference type="PANTHER" id="PTHR11895">
    <property type="entry name" value="TRANSAMIDASE"/>
    <property type="match status" value="1"/>
</dbReference>
<proteinExistence type="predicted"/>
<organism evidence="2 3">
    <name type="scientific">Salinigranum rubrum</name>
    <dbReference type="NCBI Taxonomy" id="755307"/>
    <lineage>
        <taxon>Archaea</taxon>
        <taxon>Methanobacteriati</taxon>
        <taxon>Methanobacteriota</taxon>
        <taxon>Stenosarchaea group</taxon>
        <taxon>Halobacteria</taxon>
        <taxon>Halobacteriales</taxon>
        <taxon>Haloferacaceae</taxon>
        <taxon>Salinigranum</taxon>
    </lineage>
</organism>
<gene>
    <name evidence="2" type="ORF">C2R22_00550</name>
</gene>
<dbReference type="SUPFAM" id="SSF75304">
    <property type="entry name" value="Amidase signature (AS) enzymes"/>
    <property type="match status" value="1"/>
</dbReference>
<dbReference type="OrthoDB" id="359273at2157"/>
<dbReference type="EMBL" id="CP026309">
    <property type="protein sequence ID" value="AUV80334.1"/>
    <property type="molecule type" value="Genomic_DNA"/>
</dbReference>
<dbReference type="InterPro" id="IPR020556">
    <property type="entry name" value="Amidase_CS"/>
</dbReference>
<dbReference type="PIRSF" id="PIRSF001221">
    <property type="entry name" value="Amidase_fungi"/>
    <property type="match status" value="1"/>
</dbReference>
<keyword evidence="3" id="KW-1185">Reference proteome</keyword>
<dbReference type="PROSITE" id="PS00571">
    <property type="entry name" value="AMIDASES"/>
    <property type="match status" value="1"/>
</dbReference>
<dbReference type="Pfam" id="PF01425">
    <property type="entry name" value="Amidase"/>
    <property type="match status" value="1"/>
</dbReference>
<accession>A0A2I8VEN1</accession>
<dbReference type="AlphaFoldDB" id="A0A2I8VEN1"/>
<dbReference type="Proteomes" id="UP000236584">
    <property type="component" value="Chromosome"/>
</dbReference>
<protein>
    <submittedName>
        <fullName evidence="2">Amidase</fullName>
    </submittedName>
</protein>